<dbReference type="PANTHER" id="PTHR11630">
    <property type="entry name" value="DNA REPLICATION LICENSING FACTOR MCM FAMILY MEMBER"/>
    <property type="match status" value="1"/>
</dbReference>
<dbReference type="Proteomes" id="UP000830375">
    <property type="component" value="Unassembled WGS sequence"/>
</dbReference>
<dbReference type="SMART" id="SM00350">
    <property type="entry name" value="MCM"/>
    <property type="match status" value="1"/>
</dbReference>
<feature type="region of interest" description="Disordered" evidence="19">
    <location>
        <begin position="654"/>
        <end position="707"/>
    </location>
</feature>
<keyword evidence="20" id="KW-0472">Membrane</keyword>
<feature type="compositionally biased region" description="Basic and acidic residues" evidence="19">
    <location>
        <begin position="737"/>
        <end position="750"/>
    </location>
</feature>
<dbReference type="SMART" id="SM00476">
    <property type="entry name" value="DNaseIc"/>
    <property type="match status" value="1"/>
</dbReference>
<keyword evidence="7" id="KW-0479">Metal-binding</keyword>
<keyword evidence="20" id="KW-1133">Transmembrane helix</keyword>
<evidence type="ECO:0000256" key="16">
    <source>
        <dbReference type="ARBA" id="ARBA00023242"/>
    </source>
</evidence>
<dbReference type="Gene3D" id="3.40.50.300">
    <property type="entry name" value="P-loop containing nucleotide triphosphate hydrolases"/>
    <property type="match status" value="1"/>
</dbReference>
<feature type="domain" description="MCM C-terminal AAA(+) ATPase" evidence="21">
    <location>
        <begin position="1092"/>
        <end position="1298"/>
    </location>
</feature>
<dbReference type="PRINTS" id="PR01658">
    <property type="entry name" value="MCMPROTEIN2"/>
</dbReference>
<keyword evidence="6" id="KW-0235">DNA replication</keyword>
<evidence type="ECO:0000259" key="21">
    <source>
        <dbReference type="PROSITE" id="PS50051"/>
    </source>
</evidence>
<proteinExistence type="inferred from homology"/>
<keyword evidence="15" id="KW-0238">DNA-binding</keyword>
<dbReference type="InterPro" id="IPR018525">
    <property type="entry name" value="MCM_CS"/>
</dbReference>
<evidence type="ECO:0000256" key="10">
    <source>
        <dbReference type="ARBA" id="ARBA00022771"/>
    </source>
</evidence>
<gene>
    <name evidence="22" type="ORF">H4Q32_000823</name>
</gene>
<comment type="subcellular location">
    <subcellularLocation>
        <location evidence="1">Nucleus</location>
    </subcellularLocation>
</comment>
<dbReference type="Gene3D" id="3.60.10.10">
    <property type="entry name" value="Endonuclease/exonuclease/phosphatase"/>
    <property type="match status" value="2"/>
</dbReference>
<dbReference type="Gene3D" id="2.40.50.140">
    <property type="entry name" value="Nucleic acid-binding proteins"/>
    <property type="match status" value="1"/>
</dbReference>
<dbReference type="Pfam" id="PF14551">
    <property type="entry name" value="MCM_N"/>
    <property type="match status" value="1"/>
</dbReference>
<dbReference type="InterPro" id="IPR033762">
    <property type="entry name" value="MCM_OB"/>
</dbReference>
<evidence type="ECO:0000256" key="8">
    <source>
        <dbReference type="ARBA" id="ARBA00022741"/>
    </source>
</evidence>
<dbReference type="Pfam" id="PF12619">
    <property type="entry name" value="MCM2_N"/>
    <property type="match status" value="1"/>
</dbReference>
<keyword evidence="13" id="KW-0862">Zinc</keyword>
<evidence type="ECO:0000256" key="19">
    <source>
        <dbReference type="SAM" id="MobiDB-lite"/>
    </source>
</evidence>
<comment type="similarity">
    <text evidence="3">Belongs to the MCM family.</text>
</comment>
<evidence type="ECO:0000256" key="18">
    <source>
        <dbReference type="SAM" id="Coils"/>
    </source>
</evidence>
<evidence type="ECO:0000313" key="22">
    <source>
        <dbReference type="EMBL" id="KAI2650758.1"/>
    </source>
</evidence>
<dbReference type="Pfam" id="PF17207">
    <property type="entry name" value="MCM_OB"/>
    <property type="match status" value="1"/>
</dbReference>
<dbReference type="Pfam" id="PF17855">
    <property type="entry name" value="MCM_lid"/>
    <property type="match status" value="1"/>
</dbReference>
<accession>A0ABQ8LM59</accession>
<keyword evidence="11" id="KW-0378">Hydrolase</keyword>
<evidence type="ECO:0000256" key="15">
    <source>
        <dbReference type="ARBA" id="ARBA00023125"/>
    </source>
</evidence>
<evidence type="ECO:0000256" key="20">
    <source>
        <dbReference type="SAM" id="Phobius"/>
    </source>
</evidence>
<evidence type="ECO:0000256" key="13">
    <source>
        <dbReference type="ARBA" id="ARBA00022833"/>
    </source>
</evidence>
<name>A0ABQ8LM59_LABRO</name>
<evidence type="ECO:0000256" key="3">
    <source>
        <dbReference type="ARBA" id="ARBA00008010"/>
    </source>
</evidence>
<dbReference type="PROSITE" id="PS50051">
    <property type="entry name" value="MCM_2"/>
    <property type="match status" value="1"/>
</dbReference>
<evidence type="ECO:0000256" key="4">
    <source>
        <dbReference type="ARBA" id="ARBA00012551"/>
    </source>
</evidence>
<evidence type="ECO:0000256" key="12">
    <source>
        <dbReference type="ARBA" id="ARBA00022806"/>
    </source>
</evidence>
<dbReference type="PRINTS" id="PR01657">
    <property type="entry name" value="MCMFAMILY"/>
</dbReference>
<dbReference type="InterPro" id="IPR036691">
    <property type="entry name" value="Endo/exonu/phosph_ase_sf"/>
</dbReference>
<dbReference type="InterPro" id="IPR012340">
    <property type="entry name" value="NA-bd_OB-fold"/>
</dbReference>
<dbReference type="InterPro" id="IPR031327">
    <property type="entry name" value="MCM"/>
</dbReference>
<dbReference type="InterPro" id="IPR041562">
    <property type="entry name" value="MCM_lid"/>
</dbReference>
<dbReference type="InterPro" id="IPR027417">
    <property type="entry name" value="P-loop_NTPase"/>
</dbReference>
<dbReference type="PROSITE" id="PS00847">
    <property type="entry name" value="MCM_1"/>
    <property type="match status" value="1"/>
</dbReference>
<evidence type="ECO:0000256" key="6">
    <source>
        <dbReference type="ARBA" id="ARBA00022705"/>
    </source>
</evidence>
<keyword evidence="10" id="KW-0863">Zinc-finger</keyword>
<dbReference type="InterPro" id="IPR001208">
    <property type="entry name" value="MCM_dom"/>
</dbReference>
<dbReference type="Gene3D" id="2.20.28.10">
    <property type="match status" value="1"/>
</dbReference>
<dbReference type="InterPro" id="IPR005135">
    <property type="entry name" value="Endo/exonuclease/phosphatase"/>
</dbReference>
<dbReference type="Pfam" id="PF00493">
    <property type="entry name" value="MCM"/>
    <property type="match status" value="1"/>
</dbReference>
<evidence type="ECO:0000256" key="5">
    <source>
        <dbReference type="ARBA" id="ARBA00018925"/>
    </source>
</evidence>
<keyword evidence="12" id="KW-0347">Helicase</keyword>
<feature type="compositionally biased region" description="Acidic residues" evidence="19">
    <location>
        <begin position="688"/>
        <end position="700"/>
    </location>
</feature>
<keyword evidence="20" id="KW-0812">Transmembrane</keyword>
<evidence type="ECO:0000256" key="14">
    <source>
        <dbReference type="ARBA" id="ARBA00022840"/>
    </source>
</evidence>
<keyword evidence="8" id="KW-0547">Nucleotide-binding</keyword>
<dbReference type="SUPFAM" id="SSF56219">
    <property type="entry name" value="DNase I-like"/>
    <property type="match status" value="1"/>
</dbReference>
<feature type="transmembrane region" description="Helical" evidence="20">
    <location>
        <begin position="436"/>
        <end position="455"/>
    </location>
</feature>
<dbReference type="InterPro" id="IPR016202">
    <property type="entry name" value="DNase_I"/>
</dbReference>
<evidence type="ECO:0000256" key="2">
    <source>
        <dbReference type="ARBA" id="ARBA00007359"/>
    </source>
</evidence>
<comment type="caution">
    <text evidence="22">The sequence shown here is derived from an EMBL/GenBank/DDBJ whole genome shotgun (WGS) entry which is preliminary data.</text>
</comment>
<keyword evidence="23" id="KW-1185">Reference proteome</keyword>
<dbReference type="EMBL" id="JACTAM010000022">
    <property type="protein sequence ID" value="KAI2650758.1"/>
    <property type="molecule type" value="Genomic_DNA"/>
</dbReference>
<dbReference type="Pfam" id="PF03372">
    <property type="entry name" value="Exo_endo_phos"/>
    <property type="match status" value="1"/>
</dbReference>
<dbReference type="InterPro" id="IPR027925">
    <property type="entry name" value="MCM_N"/>
</dbReference>
<evidence type="ECO:0000256" key="11">
    <source>
        <dbReference type="ARBA" id="ARBA00022801"/>
    </source>
</evidence>
<dbReference type="Pfam" id="PF23669">
    <property type="entry name" value="WHD_MCM2"/>
    <property type="match status" value="1"/>
</dbReference>
<reference evidence="22 23" key="1">
    <citation type="submission" date="2022-01" db="EMBL/GenBank/DDBJ databases">
        <title>A high-quality chromosome-level genome assembly of rohu carp, Labeo rohita.</title>
        <authorList>
            <person name="Arick M.A. II"/>
            <person name="Hsu C.-Y."/>
            <person name="Magbanua Z."/>
            <person name="Pechanova O."/>
            <person name="Grover C."/>
            <person name="Miller E."/>
            <person name="Thrash A."/>
            <person name="Ezzel L."/>
            <person name="Alam S."/>
            <person name="Benzie J."/>
            <person name="Hamilton M."/>
            <person name="Karsi A."/>
            <person name="Lawrence M.L."/>
            <person name="Peterson D.G."/>
        </authorList>
    </citation>
    <scope>NUCLEOTIDE SEQUENCE [LARGE SCALE GENOMIC DNA]</scope>
    <source>
        <strain evidence="23">BAU-BD-2019</strain>
        <tissue evidence="22">Blood</tissue>
    </source>
</reference>
<evidence type="ECO:0000256" key="7">
    <source>
        <dbReference type="ARBA" id="ARBA00022723"/>
    </source>
</evidence>
<dbReference type="EC" id="3.6.4.12" evidence="4"/>
<evidence type="ECO:0000256" key="9">
    <source>
        <dbReference type="ARBA" id="ARBA00022759"/>
    </source>
</evidence>
<sequence>MKIAAFNIQRFGKSKLSDPFIMKTLIKIVSRYDIIVILEVVDSSGESVDDFLEELNKFNKTHHYTLEISTRLGRGSYKEQFMFLYRDDLVDLVGSYQYEDNQPGDEDAFAREPYILRFKCHKTVLEDLVLMPVHTKPEDSVKELDELSDENFHWLIKDDEDTTASTRNDNTYDRIVVYGDDMLQAVVANSAKPFNFQKAYKLTDEDAIKVSDHYPVEVELKRKRKQLKRKRSSMRFRGNTIFPSSYVSTCLYRHPVSGPVQWNLHRAYCTQQQSPKDEPSKITSVKERTASALSYAGDLGRQWGRNTVKAATVTINHWWERYEEFVGLNEVRDAQSKAEKAFMVARGIVREAHTSLEALQVRLKEVRDRLDRVSREEAHYLELATLEHKLLQEERRLRTAYENAEEGEREKFALFSAGVRASHEKERTRAERTKNWSIIGSVLGAVIGVMGSTYINRVRLQELKSLLLEAQKGPVSLQEAIKVQASMHKTQQDELSNLIDSLRAALKGSVEDVKTVKPAFVPPAAAVVPASRASEEAIREILQHSQRAQGLIESLKPQLDQLEENVGKVGTELQGVKTTLQSRAVEKPVIRTRDTQVFVCDTETVVEGLGQTERRLEAQINKTSLYNTVLTCAAFAVTVPVLYVLLRESFHMATSPSRGSRRGDLTSSPGRDLPPFEDESEGLLGDNIADEEDGDGEELIGDGMERDYRAIPELDRYEAEGLDEDEDLSELSPSARAEAEAAMRRRDREQGLGMGRIGRGLLYDSEDEDDKRPTKRQRVLAERAAEGVGIDGEDEEMIESIENLEDMKGHTVREWVSMAAPRLEIYHRFKNFLRTHVDEHGHNVFKERISDMCKENKESLLVNYEELASREHVLAYFLPEAPAEMLKIFDEAAKEVVLAMYPKYDRIAHEIHVRIGNLPLVEELRSLSGVVTSCTGVLPQLGMVKYNCNKCNFILGPFFQSQNQEVKPGSCPECQSLGPFEINMEQTVYQNYQRITIQESPGKVAAGRLPRSKDAILLADLVDTCKPGDEIELTGIYHNNYDGSLNMANGFPVFATVILANHIARKDEGVAVAELTDEDVKAIVALSKDERIGERIFASIGPSIYGHEDIKRGLALALFGGEAKNPGGKHKVRGDINVLLCGDPGTAKSQFLKYVEKVASRAVFTTGQGASAVGLTAYVQRHPVSREWTLEAGALVLADRGVCLIDEFDKMNDQDRTSIHEAMEQQSISISKAGIVTSLQARCTVIAAANPIGGRYDPSLTFSENVDLTEPIISRFDVLCVVRDTVDPVQDEMLARFVVGSHIKHHPSNKEGGVAGLEEVVLPNTFDVPTIPQELLRKYIIYAKERVRPKLNQMDQDKVARIYSDLRKESMATGSIPITVRHIESMIRMAEAHARMHLRDYVLEDDVNMAIRVMLESFIDTQKFSVMRSMRKTFARYLAFRRDNNELLLFVLKQLVSEQVAYQRNRYGAQQDTIEIPEKDLVDKARQINIHNLSAFYDSDLFRSNKFSHDAKKKLVVQQF</sequence>
<dbReference type="SUPFAM" id="SSF52540">
    <property type="entry name" value="P-loop containing nucleoside triphosphate hydrolases"/>
    <property type="match status" value="1"/>
</dbReference>
<keyword evidence="14" id="KW-0067">ATP-binding</keyword>
<keyword evidence="18" id="KW-0175">Coiled coil</keyword>
<feature type="region of interest" description="Disordered" evidence="19">
    <location>
        <begin position="721"/>
        <end position="750"/>
    </location>
</feature>
<feature type="coiled-coil region" evidence="18">
    <location>
        <begin position="349"/>
        <end position="410"/>
    </location>
</feature>
<keyword evidence="9" id="KW-0540">Nuclease</keyword>
<keyword evidence="17" id="KW-0131">Cell cycle</keyword>
<dbReference type="InterPro" id="IPR059098">
    <property type="entry name" value="WHD_MCM2"/>
</dbReference>
<dbReference type="Gene3D" id="3.30.1640.10">
    <property type="entry name" value="mini-chromosome maintenance (MCM) complex, chain A, domain 1"/>
    <property type="match status" value="1"/>
</dbReference>
<dbReference type="InterPro" id="IPR008045">
    <property type="entry name" value="MCM2"/>
</dbReference>
<keyword evidence="9" id="KW-0255">Endonuclease</keyword>
<comment type="similarity">
    <text evidence="2">Belongs to the DNase I family.</text>
</comment>
<evidence type="ECO:0000313" key="23">
    <source>
        <dbReference type="Proteomes" id="UP000830375"/>
    </source>
</evidence>
<dbReference type="CDD" id="cd17753">
    <property type="entry name" value="MCM2"/>
    <property type="match status" value="1"/>
</dbReference>
<keyword evidence="16" id="KW-0539">Nucleus</keyword>
<feature type="transmembrane region" description="Helical" evidence="20">
    <location>
        <begin position="624"/>
        <end position="646"/>
    </location>
</feature>
<evidence type="ECO:0000256" key="1">
    <source>
        <dbReference type="ARBA" id="ARBA00004123"/>
    </source>
</evidence>
<dbReference type="PANTHER" id="PTHR11630:SF44">
    <property type="entry name" value="DNA REPLICATION LICENSING FACTOR MCM2"/>
    <property type="match status" value="1"/>
</dbReference>
<evidence type="ECO:0000256" key="17">
    <source>
        <dbReference type="ARBA" id="ARBA00023306"/>
    </source>
</evidence>
<dbReference type="SUPFAM" id="SSF50249">
    <property type="entry name" value="Nucleic acid-binding proteins"/>
    <property type="match status" value="1"/>
</dbReference>
<protein>
    <recommendedName>
        <fullName evidence="5">DNA replication licensing factor MCM2</fullName>
        <ecNumber evidence="4">3.6.4.12</ecNumber>
    </recommendedName>
</protein>
<organism evidence="22 23">
    <name type="scientific">Labeo rohita</name>
    <name type="common">Indian major carp</name>
    <name type="synonym">Cyprinus rohita</name>
    <dbReference type="NCBI Taxonomy" id="84645"/>
    <lineage>
        <taxon>Eukaryota</taxon>
        <taxon>Metazoa</taxon>
        <taxon>Chordata</taxon>
        <taxon>Craniata</taxon>
        <taxon>Vertebrata</taxon>
        <taxon>Euteleostomi</taxon>
        <taxon>Actinopterygii</taxon>
        <taxon>Neopterygii</taxon>
        <taxon>Teleostei</taxon>
        <taxon>Ostariophysi</taxon>
        <taxon>Cypriniformes</taxon>
        <taxon>Cyprinidae</taxon>
        <taxon>Labeoninae</taxon>
        <taxon>Labeonini</taxon>
        <taxon>Labeo</taxon>
    </lineage>
</organism>